<dbReference type="AlphaFoldDB" id="A0A6A4G1J3"/>
<evidence type="ECO:0008006" key="4">
    <source>
        <dbReference type="Google" id="ProtNLM"/>
    </source>
</evidence>
<name>A0A6A4G1J3_9STRA</name>
<evidence type="ECO:0000313" key="2">
    <source>
        <dbReference type="EMBL" id="KAE9354703.1"/>
    </source>
</evidence>
<feature type="region of interest" description="Disordered" evidence="1">
    <location>
        <begin position="281"/>
        <end position="302"/>
    </location>
</feature>
<evidence type="ECO:0000313" key="3">
    <source>
        <dbReference type="Proteomes" id="UP000434957"/>
    </source>
</evidence>
<sequence>MQWKMKLRTAFGLERIPDVPRPRVPRLAESTNSAGATAEFSVPVAESAAMAVDPSRIPLPKTPDVKRSREESRASGGTPYFGDTDMYTPSRGSTQFDESRNLADAAESDGEYDAWEAKAESPRHYIQQLSLEDSDRNRSNVLEVRTHAPLDKIAVFEGKRNRSEDSLQWLKRFIYEMKGTRMPNDSCSAFLDYYCSQYDQTAQTRYFSARREENEHICDFLLRLNGYARAAKIQYEAGGPQAASHVEHFLLHCGDDAVMDQLHPQRLSDIQRVEKIINQKLLGDKRKKQRDRTASSRVRESR</sequence>
<feature type="compositionally biased region" description="Basic and acidic residues" evidence="1">
    <location>
        <begin position="63"/>
        <end position="73"/>
    </location>
</feature>
<evidence type="ECO:0000256" key="1">
    <source>
        <dbReference type="SAM" id="MobiDB-lite"/>
    </source>
</evidence>
<accession>A0A6A4G1J3</accession>
<protein>
    <recommendedName>
        <fullName evidence="4">Retrotransposon gag domain-containing protein</fullName>
    </recommendedName>
</protein>
<feature type="region of interest" description="Disordered" evidence="1">
    <location>
        <begin position="53"/>
        <end position="117"/>
    </location>
</feature>
<organism evidence="2 3">
    <name type="scientific">Phytophthora rubi</name>
    <dbReference type="NCBI Taxonomy" id="129364"/>
    <lineage>
        <taxon>Eukaryota</taxon>
        <taxon>Sar</taxon>
        <taxon>Stramenopiles</taxon>
        <taxon>Oomycota</taxon>
        <taxon>Peronosporomycetes</taxon>
        <taxon>Peronosporales</taxon>
        <taxon>Peronosporaceae</taxon>
        <taxon>Phytophthora</taxon>
    </lineage>
</organism>
<gene>
    <name evidence="2" type="ORF">PR003_g3224</name>
</gene>
<reference evidence="2 3" key="1">
    <citation type="submission" date="2018-08" db="EMBL/GenBank/DDBJ databases">
        <title>Genomic investigation of the strawberry pathogen Phytophthora fragariae indicates pathogenicity is determined by transcriptional variation in three key races.</title>
        <authorList>
            <person name="Adams T.M."/>
            <person name="Armitage A.D."/>
            <person name="Sobczyk M.K."/>
            <person name="Bates H.J."/>
            <person name="Dunwell J.M."/>
            <person name="Nellist C.F."/>
            <person name="Harrison R.J."/>
        </authorList>
    </citation>
    <scope>NUCLEOTIDE SEQUENCE [LARGE SCALE GENOMIC DNA]</scope>
    <source>
        <strain evidence="2 3">SCRP333</strain>
    </source>
</reference>
<keyword evidence="3" id="KW-1185">Reference proteome</keyword>
<comment type="caution">
    <text evidence="2">The sequence shown here is derived from an EMBL/GenBank/DDBJ whole genome shotgun (WGS) entry which is preliminary data.</text>
</comment>
<dbReference type="EMBL" id="QXFT01000110">
    <property type="protein sequence ID" value="KAE9354703.1"/>
    <property type="molecule type" value="Genomic_DNA"/>
</dbReference>
<dbReference type="Proteomes" id="UP000434957">
    <property type="component" value="Unassembled WGS sequence"/>
</dbReference>
<feature type="compositionally biased region" description="Basic and acidic residues" evidence="1">
    <location>
        <begin position="291"/>
        <end position="302"/>
    </location>
</feature>
<proteinExistence type="predicted"/>